<keyword evidence="5" id="KW-0949">S-adenosyl-L-methionine</keyword>
<dbReference type="PROSITE" id="PS00092">
    <property type="entry name" value="N6_MTASE"/>
    <property type="match status" value="1"/>
</dbReference>
<keyword evidence="3 11" id="KW-0489">Methyltransferase</keyword>
<dbReference type="Gene3D" id="3.40.50.150">
    <property type="entry name" value="Vaccinia Virus protein VP39"/>
    <property type="match status" value="1"/>
</dbReference>
<comment type="catalytic activity">
    <reaction evidence="7">
        <text>a 2'-deoxyadenosine in DNA + S-adenosyl-L-methionine = an N(6)-methyl-2'-deoxyadenosine in DNA + S-adenosyl-L-homocysteine + H(+)</text>
        <dbReference type="Rhea" id="RHEA:15197"/>
        <dbReference type="Rhea" id="RHEA-COMP:12418"/>
        <dbReference type="Rhea" id="RHEA-COMP:12419"/>
        <dbReference type="ChEBI" id="CHEBI:15378"/>
        <dbReference type="ChEBI" id="CHEBI:57856"/>
        <dbReference type="ChEBI" id="CHEBI:59789"/>
        <dbReference type="ChEBI" id="CHEBI:90615"/>
        <dbReference type="ChEBI" id="CHEBI:90616"/>
        <dbReference type="EC" id="2.1.1.72"/>
    </reaction>
</comment>
<evidence type="ECO:0000256" key="7">
    <source>
        <dbReference type="ARBA" id="ARBA00047942"/>
    </source>
</evidence>
<evidence type="ECO:0000259" key="9">
    <source>
        <dbReference type="Pfam" id="PF02384"/>
    </source>
</evidence>
<dbReference type="InterPro" id="IPR051537">
    <property type="entry name" value="DNA_Adenine_Mtase"/>
</dbReference>
<feature type="coiled-coil region" evidence="8">
    <location>
        <begin position="628"/>
        <end position="655"/>
    </location>
</feature>
<dbReference type="InterPro" id="IPR022749">
    <property type="entry name" value="D12N6_MeTrfase_N"/>
</dbReference>
<reference evidence="11 12" key="1">
    <citation type="submission" date="2019-02" db="EMBL/GenBank/DDBJ databases">
        <title>Deep-cultivation of Planctomycetes and their phenomic and genomic characterization uncovers novel biology.</title>
        <authorList>
            <person name="Wiegand S."/>
            <person name="Jogler M."/>
            <person name="Boedeker C."/>
            <person name="Pinto D."/>
            <person name="Vollmers J."/>
            <person name="Rivas-Marin E."/>
            <person name="Kohn T."/>
            <person name="Peeters S.H."/>
            <person name="Heuer A."/>
            <person name="Rast P."/>
            <person name="Oberbeckmann S."/>
            <person name="Bunk B."/>
            <person name="Jeske O."/>
            <person name="Meyerdierks A."/>
            <person name="Storesund J.E."/>
            <person name="Kallscheuer N."/>
            <person name="Luecker S."/>
            <person name="Lage O.M."/>
            <person name="Pohl T."/>
            <person name="Merkel B.J."/>
            <person name="Hornburger P."/>
            <person name="Mueller R.-W."/>
            <person name="Bruemmer F."/>
            <person name="Labrenz M."/>
            <person name="Spormann A.M."/>
            <person name="Op den Camp H."/>
            <person name="Overmann J."/>
            <person name="Amann R."/>
            <person name="Jetten M.S.M."/>
            <person name="Mascher T."/>
            <person name="Medema M.H."/>
            <person name="Devos D.P."/>
            <person name="Kaster A.-K."/>
            <person name="Ovreas L."/>
            <person name="Rohde M."/>
            <person name="Galperin M.Y."/>
            <person name="Jogler C."/>
        </authorList>
    </citation>
    <scope>NUCLEOTIDE SEQUENCE [LARGE SCALE GENOMIC DNA]</scope>
    <source>
        <strain evidence="11 12">TBK1r</strain>
    </source>
</reference>
<dbReference type="EC" id="2.1.1.72" evidence="2"/>
<dbReference type="NCBIfam" id="TIGR00497">
    <property type="entry name" value="hsdM"/>
    <property type="match status" value="1"/>
</dbReference>
<proteinExistence type="inferred from homology"/>
<keyword evidence="6" id="KW-0680">Restriction system</keyword>
<dbReference type="InterPro" id="IPR029063">
    <property type="entry name" value="SAM-dependent_MTases_sf"/>
</dbReference>
<dbReference type="CDD" id="cd02440">
    <property type="entry name" value="AdoMet_MTases"/>
    <property type="match status" value="1"/>
</dbReference>
<evidence type="ECO:0000256" key="1">
    <source>
        <dbReference type="ARBA" id="ARBA00006594"/>
    </source>
</evidence>
<feature type="coiled-coil region" evidence="8">
    <location>
        <begin position="799"/>
        <end position="826"/>
    </location>
</feature>
<evidence type="ECO:0000256" key="6">
    <source>
        <dbReference type="ARBA" id="ARBA00022747"/>
    </source>
</evidence>
<protein>
    <recommendedName>
        <fullName evidence="2">site-specific DNA-methyltransferase (adenine-specific)</fullName>
        <ecNumber evidence="2">2.1.1.72</ecNumber>
    </recommendedName>
</protein>
<dbReference type="InterPro" id="IPR003356">
    <property type="entry name" value="DNA_methylase_A-5"/>
</dbReference>
<comment type="similarity">
    <text evidence="1">Belongs to the N(4)/N(6)-methyltransferase family.</text>
</comment>
<name>A0ABX5XY22_9BACT</name>
<dbReference type="InterPro" id="IPR004546">
    <property type="entry name" value="Restrct_endonuc_T1M"/>
</dbReference>
<evidence type="ECO:0000256" key="3">
    <source>
        <dbReference type="ARBA" id="ARBA00022603"/>
    </source>
</evidence>
<gene>
    <name evidence="11" type="primary">hsdM</name>
    <name evidence="11" type="ORF">TBK1r_46050</name>
</gene>
<dbReference type="PRINTS" id="PR00507">
    <property type="entry name" value="N12N6MTFRASE"/>
</dbReference>
<dbReference type="GO" id="GO:0009007">
    <property type="term" value="F:site-specific DNA-methyltransferase (adenine-specific) activity"/>
    <property type="evidence" value="ECO:0007669"/>
    <property type="project" value="UniProtKB-EC"/>
</dbReference>
<organism evidence="11 12">
    <name type="scientific">Stieleria magnilauensis</name>
    <dbReference type="NCBI Taxonomy" id="2527963"/>
    <lineage>
        <taxon>Bacteria</taxon>
        <taxon>Pseudomonadati</taxon>
        <taxon>Planctomycetota</taxon>
        <taxon>Planctomycetia</taxon>
        <taxon>Pirellulales</taxon>
        <taxon>Pirellulaceae</taxon>
        <taxon>Stieleria</taxon>
    </lineage>
</organism>
<feature type="domain" description="DNA methylase adenine-specific" evidence="9">
    <location>
        <begin position="139"/>
        <end position="449"/>
    </location>
</feature>
<dbReference type="RefSeq" id="WP_145215480.1">
    <property type="nucleotide sequence ID" value="NZ_CP036432.1"/>
</dbReference>
<dbReference type="GO" id="GO:0032259">
    <property type="term" value="P:methylation"/>
    <property type="evidence" value="ECO:0007669"/>
    <property type="project" value="UniProtKB-KW"/>
</dbReference>
<dbReference type="InterPro" id="IPR038333">
    <property type="entry name" value="T1MK-like_N_sf"/>
</dbReference>
<evidence type="ECO:0000259" key="10">
    <source>
        <dbReference type="Pfam" id="PF12161"/>
    </source>
</evidence>
<evidence type="ECO:0000256" key="5">
    <source>
        <dbReference type="ARBA" id="ARBA00022691"/>
    </source>
</evidence>
<dbReference type="Pfam" id="PF02384">
    <property type="entry name" value="N6_Mtase"/>
    <property type="match status" value="1"/>
</dbReference>
<dbReference type="PANTHER" id="PTHR42933:SF3">
    <property type="entry name" value="TYPE I RESTRICTION ENZYME MJAVIII METHYLASE SUBUNIT"/>
    <property type="match status" value="1"/>
</dbReference>
<dbReference type="EMBL" id="CP036432">
    <property type="protein sequence ID" value="QDV85591.1"/>
    <property type="molecule type" value="Genomic_DNA"/>
</dbReference>
<dbReference type="Pfam" id="PF12161">
    <property type="entry name" value="HsdM_N"/>
    <property type="match status" value="1"/>
</dbReference>
<evidence type="ECO:0000313" key="12">
    <source>
        <dbReference type="Proteomes" id="UP000318081"/>
    </source>
</evidence>
<dbReference type="SUPFAM" id="SSF53335">
    <property type="entry name" value="S-adenosyl-L-methionine-dependent methyltransferases"/>
    <property type="match status" value="1"/>
</dbReference>
<accession>A0ABX5XY22</accession>
<dbReference type="PANTHER" id="PTHR42933">
    <property type="entry name" value="SLR6095 PROTEIN"/>
    <property type="match status" value="1"/>
</dbReference>
<evidence type="ECO:0000256" key="2">
    <source>
        <dbReference type="ARBA" id="ARBA00011900"/>
    </source>
</evidence>
<keyword evidence="8" id="KW-0175">Coiled coil</keyword>
<keyword evidence="4 11" id="KW-0808">Transferase</keyword>
<sequence length="904" mass="101737">MALKKSEIYSSLWASCDELRGGMDASQYKDYVLSLLFIKYISDKYAGMSPRRSPIKIPEGASFTDMVALKGTKDIGDKINTKIIEPLAKANQMLSQSDFPDFNDEKLGDGDEKAERLTNLVAIFERKALDFSKNRADGDDILGDAYEYLMRNFATESGKSKGQFYTPAEVSRIMAQIIGISEAKTSGETTVYDPTCGSGSLLLKVGDQAPTHVTLYGQEKDVATSGLARMNMILHNYPTAEIVQGNTLSDPKFKPKGQLATFDYVVANPPFSDKRWSTGVDPENDEWNRFQPFGTPPGKQGDYAYLLHIVRSLKSTGTGACILPHGVLFRGNAEAAIRKKLIRSGYIKGIIGLPANLFYGTGIPACIVIVDKRDAAARKGIFMIDASKGFMKDGPKNRLRSQDIHRIVDTFNAGTEKPGYSRHVGFDEIERNEFNLNLPRYIESQETEDTQDIAAHLFGGIPIADIDAMQEFWEVCPTLRKALFKENREGYRDLAVDMATVKSTIFEHHEFTDYITGMNDHFAKWRKKTAKQLRSLEAGYKPKELIIEISEALLRHYRGKPLIDHYAVYQHLMDYWSDTMQDDCYSISADGWIAETERIIEKDKNGKSKDKGWVCDLIPKPFIVARFFQAEQDAINALEGERENLEAAVTELEEEHSGEEGPLNGVSGKTDAKVAWQEAFVEVWQDRFPEDHRKYTSALATEQAERNGILEMFSDPRIESLKNNKGKLKISDVRKAAKETEDLDDKAFYEQYDASYKAAADARKLAKDLADSAETTIRELVATNPNDESVGDLRVLTEYLRLGDDITAIKSKIKEAEAELDTLVYEKYPGLTEDEIKTLVVDDKWMPTLDEKVHGEMDRISQSLASRVKELAERYETPMPQLVERASELETSVNRHLERMGFPV</sequence>
<keyword evidence="12" id="KW-1185">Reference proteome</keyword>
<dbReference type="Gene3D" id="1.20.1260.30">
    <property type="match status" value="1"/>
</dbReference>
<dbReference type="Proteomes" id="UP000318081">
    <property type="component" value="Chromosome"/>
</dbReference>
<feature type="domain" description="N6 adenine-specific DNA methyltransferase N-terminal" evidence="10">
    <location>
        <begin position="10"/>
        <end position="124"/>
    </location>
</feature>
<evidence type="ECO:0000313" key="11">
    <source>
        <dbReference type="EMBL" id="QDV85591.1"/>
    </source>
</evidence>
<evidence type="ECO:0000256" key="8">
    <source>
        <dbReference type="SAM" id="Coils"/>
    </source>
</evidence>
<dbReference type="InterPro" id="IPR002052">
    <property type="entry name" value="DNA_methylase_N6_adenine_CS"/>
</dbReference>
<evidence type="ECO:0000256" key="4">
    <source>
        <dbReference type="ARBA" id="ARBA00022679"/>
    </source>
</evidence>